<feature type="compositionally biased region" description="Basic and acidic residues" evidence="1">
    <location>
        <begin position="199"/>
        <end position="218"/>
    </location>
</feature>
<organism evidence="2 3">
    <name type="scientific">Cryoendolithus antarcticus</name>
    <dbReference type="NCBI Taxonomy" id="1507870"/>
    <lineage>
        <taxon>Eukaryota</taxon>
        <taxon>Fungi</taxon>
        <taxon>Dikarya</taxon>
        <taxon>Ascomycota</taxon>
        <taxon>Pezizomycotina</taxon>
        <taxon>Dothideomycetes</taxon>
        <taxon>Dothideomycetidae</taxon>
        <taxon>Cladosporiales</taxon>
        <taxon>Cladosporiaceae</taxon>
        <taxon>Cryoendolithus</taxon>
    </lineage>
</organism>
<dbReference type="Proteomes" id="UP000192596">
    <property type="component" value="Unassembled WGS sequence"/>
</dbReference>
<reference evidence="3" key="1">
    <citation type="submission" date="2017-03" db="EMBL/GenBank/DDBJ databases">
        <title>Genomes of endolithic fungi from Antarctica.</title>
        <authorList>
            <person name="Coleine C."/>
            <person name="Masonjones S."/>
            <person name="Stajich J.E."/>
        </authorList>
    </citation>
    <scope>NUCLEOTIDE SEQUENCE [LARGE SCALE GENOMIC DNA]</scope>
    <source>
        <strain evidence="3">CCFEE 5527</strain>
    </source>
</reference>
<dbReference type="AlphaFoldDB" id="A0A1V8TI62"/>
<feature type="region of interest" description="Disordered" evidence="1">
    <location>
        <begin position="189"/>
        <end position="218"/>
    </location>
</feature>
<dbReference type="EMBL" id="NAJO01000007">
    <property type="protein sequence ID" value="OQO10931.1"/>
    <property type="molecule type" value="Genomic_DNA"/>
</dbReference>
<name>A0A1V8TI62_9PEZI</name>
<feature type="compositionally biased region" description="Basic and acidic residues" evidence="1">
    <location>
        <begin position="120"/>
        <end position="131"/>
    </location>
</feature>
<comment type="caution">
    <text evidence="2">The sequence shown here is derived from an EMBL/GenBank/DDBJ whole genome shotgun (WGS) entry which is preliminary data.</text>
</comment>
<evidence type="ECO:0000256" key="1">
    <source>
        <dbReference type="SAM" id="MobiDB-lite"/>
    </source>
</evidence>
<protein>
    <submittedName>
        <fullName evidence="2">Uncharacterized protein</fullName>
    </submittedName>
</protein>
<feature type="region of interest" description="Disordered" evidence="1">
    <location>
        <begin position="231"/>
        <end position="256"/>
    </location>
</feature>
<evidence type="ECO:0000313" key="3">
    <source>
        <dbReference type="Proteomes" id="UP000192596"/>
    </source>
</evidence>
<gene>
    <name evidence="2" type="ORF">B0A48_05186</name>
</gene>
<dbReference type="InParanoid" id="A0A1V8TI62"/>
<accession>A0A1V8TI62</accession>
<sequence length="503" mass="56989">MTFRQPGDFLEVDLQMKEIERREKRELELRAERDLETRRLTAAARMPVTTALRPCAQTERRPEAQNATQTAMSRDEDDTSSEEQSTIQNSPSPKPQGDDCIRVACRGSKSPSAKTLGKRKAVDTSHCDPRDGTGPAPKRSKSSNRTPGYPARSASPSQSRERAISIPSISSLQISDQPFAEAASLREARFNSAGPASSEKIDSKSPTEKRRPRRDECRSKEEYLTLLEHFKKNNDDHEATDDESEPPLPSVDDNRLRTSNEAKYKYHMLWLASRTIQGCIPDLEAAIAGTKGDARSLWDGSTEPLKIVLTWSVLDDAVGHITRQHASEAWRIRQWLKGRAVKFGYEVLETVVVPIWRPRDWKKEAYWQGAVKPRDVPTMATWYREHKGTLPEVPRLGDGTVASQVGTRRMGVLYEPGTTTPIKVPEVRRLTPAHVQRGEMPEEVWRRLQAQRPRLCLPYRIEQTRERVNSQQLPAIRVFQSLADPNVTLSEPGDLDRVIFGEW</sequence>
<feature type="compositionally biased region" description="Polar residues" evidence="1">
    <location>
        <begin position="82"/>
        <end position="91"/>
    </location>
</feature>
<evidence type="ECO:0000313" key="2">
    <source>
        <dbReference type="EMBL" id="OQO10931.1"/>
    </source>
</evidence>
<keyword evidence="3" id="KW-1185">Reference proteome</keyword>
<feature type="region of interest" description="Disordered" evidence="1">
    <location>
        <begin position="40"/>
        <end position="169"/>
    </location>
</feature>
<proteinExistence type="predicted"/>